<reference evidence="1 2" key="1">
    <citation type="submission" date="2018-06" db="EMBL/GenBank/DDBJ databases">
        <title>Genomic Encyclopedia of Type Strains, Phase III (KMG-III): the genomes of soil and plant-associated and newly described type strains.</title>
        <authorList>
            <person name="Whitman W."/>
        </authorList>
    </citation>
    <scope>NUCLEOTIDE SEQUENCE [LARGE SCALE GENOMIC DNA]</scope>
    <source>
        <strain evidence="1 2">CGMCC 4.7090</strain>
    </source>
</reference>
<protein>
    <submittedName>
        <fullName evidence="1">Uncharacterized protein</fullName>
    </submittedName>
</protein>
<evidence type="ECO:0000313" key="2">
    <source>
        <dbReference type="Proteomes" id="UP000249341"/>
    </source>
</evidence>
<dbReference type="Proteomes" id="UP000249341">
    <property type="component" value="Unassembled WGS sequence"/>
</dbReference>
<dbReference type="EMBL" id="QLMJ01000008">
    <property type="protein sequence ID" value="RAK36508.1"/>
    <property type="molecule type" value="Genomic_DNA"/>
</dbReference>
<proteinExistence type="predicted"/>
<keyword evidence="2" id="KW-1185">Reference proteome</keyword>
<dbReference type="NCBIfam" id="NF042914">
    <property type="entry name" value="SAV915_dom"/>
    <property type="match status" value="1"/>
</dbReference>
<dbReference type="RefSeq" id="WP_245972610.1">
    <property type="nucleotide sequence ID" value="NZ_JACHWI010000007.1"/>
</dbReference>
<organism evidence="1 2">
    <name type="scientific">Actinoplanes lutulentus</name>
    <dbReference type="NCBI Taxonomy" id="1287878"/>
    <lineage>
        <taxon>Bacteria</taxon>
        <taxon>Bacillati</taxon>
        <taxon>Actinomycetota</taxon>
        <taxon>Actinomycetes</taxon>
        <taxon>Micromonosporales</taxon>
        <taxon>Micromonosporaceae</taxon>
        <taxon>Actinoplanes</taxon>
    </lineage>
</organism>
<comment type="caution">
    <text evidence="1">The sequence shown here is derived from an EMBL/GenBank/DDBJ whole genome shotgun (WGS) entry which is preliminary data.</text>
</comment>
<gene>
    <name evidence="1" type="ORF">B0I29_10897</name>
</gene>
<name>A0A327ZIK2_9ACTN</name>
<dbReference type="AlphaFoldDB" id="A0A327ZIK2"/>
<accession>A0A327ZIK2</accession>
<evidence type="ECO:0000313" key="1">
    <source>
        <dbReference type="EMBL" id="RAK36508.1"/>
    </source>
</evidence>
<sequence>MTIELRRTEDGRMALLIYSALDRLVDCCGEQQPWTVVPATDLDRIQQLTGYELIFMDMRIPEQLRRDGEQP</sequence>
<dbReference type="InterPro" id="IPR049975">
    <property type="entry name" value="SAV_915-like_dom"/>
</dbReference>